<name>A0A3M7Q167_BRAPC</name>
<proteinExistence type="predicted"/>
<evidence type="ECO:0000313" key="1">
    <source>
        <dbReference type="EMBL" id="RNA05130.1"/>
    </source>
</evidence>
<evidence type="ECO:0000313" key="2">
    <source>
        <dbReference type="Proteomes" id="UP000276133"/>
    </source>
</evidence>
<accession>A0A3M7Q167</accession>
<protein>
    <submittedName>
        <fullName evidence="1">Uncharacterized protein</fullName>
    </submittedName>
</protein>
<organism evidence="1 2">
    <name type="scientific">Brachionus plicatilis</name>
    <name type="common">Marine rotifer</name>
    <name type="synonym">Brachionus muelleri</name>
    <dbReference type="NCBI Taxonomy" id="10195"/>
    <lineage>
        <taxon>Eukaryota</taxon>
        <taxon>Metazoa</taxon>
        <taxon>Spiralia</taxon>
        <taxon>Gnathifera</taxon>
        <taxon>Rotifera</taxon>
        <taxon>Eurotatoria</taxon>
        <taxon>Monogononta</taxon>
        <taxon>Pseudotrocha</taxon>
        <taxon>Ploima</taxon>
        <taxon>Brachionidae</taxon>
        <taxon>Brachionus</taxon>
    </lineage>
</organism>
<dbReference type="AlphaFoldDB" id="A0A3M7Q167"/>
<sequence length="63" mass="7489">MIWVTFTSNGTITNYNTFNGIIRSRIEQIINNYLDNLLKVYKQIKRKKTQFLKIICDKGLHIL</sequence>
<gene>
    <name evidence="1" type="ORF">BpHYR1_049970</name>
</gene>
<reference evidence="1 2" key="1">
    <citation type="journal article" date="2018" name="Sci. Rep.">
        <title>Genomic signatures of local adaptation to the degree of environmental predictability in rotifers.</title>
        <authorList>
            <person name="Franch-Gras L."/>
            <person name="Hahn C."/>
            <person name="Garcia-Roger E.M."/>
            <person name="Carmona M.J."/>
            <person name="Serra M."/>
            <person name="Gomez A."/>
        </authorList>
    </citation>
    <scope>NUCLEOTIDE SEQUENCE [LARGE SCALE GENOMIC DNA]</scope>
    <source>
        <strain evidence="1">HYR1</strain>
    </source>
</reference>
<keyword evidence="2" id="KW-1185">Reference proteome</keyword>
<dbReference type="Proteomes" id="UP000276133">
    <property type="component" value="Unassembled WGS sequence"/>
</dbReference>
<dbReference type="EMBL" id="REGN01007837">
    <property type="protein sequence ID" value="RNA05130.1"/>
    <property type="molecule type" value="Genomic_DNA"/>
</dbReference>
<comment type="caution">
    <text evidence="1">The sequence shown here is derived from an EMBL/GenBank/DDBJ whole genome shotgun (WGS) entry which is preliminary data.</text>
</comment>